<evidence type="ECO:0000313" key="4">
    <source>
        <dbReference type="Proteomes" id="UP000092578"/>
    </source>
</evidence>
<dbReference type="InterPro" id="IPR003646">
    <property type="entry name" value="SH3-like_bac-type"/>
</dbReference>
<gene>
    <name evidence="3" type="ORF">A8F95_19060</name>
</gene>
<evidence type="ECO:0000259" key="2">
    <source>
        <dbReference type="PROSITE" id="PS51781"/>
    </source>
</evidence>
<proteinExistence type="predicted"/>
<dbReference type="RefSeq" id="WP_065409650.1">
    <property type="nucleotide sequence ID" value="NZ_MAYT01000003.1"/>
</dbReference>
<feature type="signal peptide" evidence="1">
    <location>
        <begin position="1"/>
        <end position="20"/>
    </location>
</feature>
<dbReference type="Proteomes" id="UP000092578">
    <property type="component" value="Unassembled WGS sequence"/>
</dbReference>
<name>A0A1B9B7C9_9BACI</name>
<dbReference type="SMART" id="SM00287">
    <property type="entry name" value="SH3b"/>
    <property type="match status" value="1"/>
</dbReference>
<dbReference type="Gene3D" id="2.30.30.40">
    <property type="entry name" value="SH3 Domains"/>
    <property type="match status" value="1"/>
</dbReference>
<dbReference type="InterPro" id="IPR036028">
    <property type="entry name" value="SH3-like_dom_sf"/>
</dbReference>
<dbReference type="SUPFAM" id="SSF50044">
    <property type="entry name" value="SH3-domain"/>
    <property type="match status" value="1"/>
</dbReference>
<dbReference type="Pfam" id="PF08239">
    <property type="entry name" value="SH3_3"/>
    <property type="match status" value="1"/>
</dbReference>
<evidence type="ECO:0000313" key="3">
    <source>
        <dbReference type="EMBL" id="OCA92004.1"/>
    </source>
</evidence>
<accession>A0A1B9B7C9</accession>
<dbReference type="InterPro" id="IPR052354">
    <property type="entry name" value="Cell_Wall_Dynamics_Protein"/>
</dbReference>
<comment type="caution">
    <text evidence="3">The sequence shown here is derived from an EMBL/GenBank/DDBJ whole genome shotgun (WGS) entry which is preliminary data.</text>
</comment>
<feature type="domain" description="SH3b" evidence="2">
    <location>
        <begin position="27"/>
        <end position="91"/>
    </location>
</feature>
<dbReference type="AlphaFoldDB" id="A0A1B9B7C9"/>
<protein>
    <recommendedName>
        <fullName evidence="2">SH3b domain-containing protein</fullName>
    </recommendedName>
</protein>
<reference evidence="4" key="1">
    <citation type="submission" date="2016-05" db="EMBL/GenBank/DDBJ databases">
        <authorList>
            <person name="Liu B."/>
            <person name="Wang J."/>
            <person name="Zhu Y."/>
            <person name="Liu G."/>
            <person name="Chen Q."/>
            <person name="Chen Z."/>
            <person name="Lan J."/>
            <person name="Che J."/>
            <person name="Ge C."/>
            <person name="Shi H."/>
            <person name="Pan Z."/>
            <person name="Liu X."/>
        </authorList>
    </citation>
    <scope>NUCLEOTIDE SEQUENCE [LARGE SCALE GENOMIC DNA]</scope>
    <source>
        <strain evidence="4">FJAT-27215</strain>
    </source>
</reference>
<keyword evidence="1" id="KW-0732">Signal</keyword>
<dbReference type="PROSITE" id="PS51781">
    <property type="entry name" value="SH3B"/>
    <property type="match status" value="1"/>
</dbReference>
<evidence type="ECO:0000256" key="1">
    <source>
        <dbReference type="SAM" id="SignalP"/>
    </source>
</evidence>
<dbReference type="PANTHER" id="PTHR34408">
    <property type="entry name" value="FAMILY PROTEIN, PUTATIVE-RELATED"/>
    <property type="match status" value="1"/>
</dbReference>
<feature type="chain" id="PRO_5038332129" description="SH3b domain-containing protein" evidence="1">
    <location>
        <begin position="21"/>
        <end position="198"/>
    </location>
</feature>
<dbReference type="EMBL" id="MAYT01000003">
    <property type="protein sequence ID" value="OCA92004.1"/>
    <property type="molecule type" value="Genomic_DNA"/>
</dbReference>
<sequence length="198" mass="22028">MKKIFLLMVVFFLSITLFSAKPTAASTGNHTVKVKTTLNVREKPSPRAKIVGSLKNGTIVYVYSTEPGGWSKIKYKNKAGYVASRYLKAITPTSPSTKKWNGKWQTEFGKLLITHETASSFKFDIHVVMGEHVGDLQGTAKIKDGKATYSGYTKSSFSKDPYCRITFTHQGKSIRVKESSACLYWHGATATFDGTYFK</sequence>
<keyword evidence="4" id="KW-1185">Reference proteome</keyword>
<dbReference type="PANTHER" id="PTHR34408:SF1">
    <property type="entry name" value="GLYCOSYL HYDROLASE FAMILY 19 DOMAIN-CONTAINING PROTEIN HI_1415"/>
    <property type="match status" value="1"/>
</dbReference>
<organism evidence="3 4">
    <name type="scientific">Pseudobacillus wudalianchiensis</name>
    <dbReference type="NCBI Taxonomy" id="1743143"/>
    <lineage>
        <taxon>Bacteria</taxon>
        <taxon>Bacillati</taxon>
        <taxon>Bacillota</taxon>
        <taxon>Bacilli</taxon>
        <taxon>Bacillales</taxon>
        <taxon>Bacillaceae</taxon>
        <taxon>Pseudobacillus</taxon>
    </lineage>
</organism>